<reference evidence="1" key="1">
    <citation type="journal article" date="2014" name="Int. J. Syst. Evol. Microbiol.">
        <title>Complete genome sequence of Corynebacterium casei LMG S-19264T (=DSM 44701T), isolated from a smear-ripened cheese.</title>
        <authorList>
            <consortium name="US DOE Joint Genome Institute (JGI-PGF)"/>
            <person name="Walter F."/>
            <person name="Albersmeier A."/>
            <person name="Kalinowski J."/>
            <person name="Ruckert C."/>
        </authorList>
    </citation>
    <scope>NUCLEOTIDE SEQUENCE</scope>
    <source>
        <strain evidence="1">JCM 4369</strain>
    </source>
</reference>
<dbReference type="RefSeq" id="WP_191878564.1">
    <property type="nucleotide sequence ID" value="NZ_BMTD01000036.1"/>
</dbReference>
<dbReference type="EMBL" id="BMTD01000036">
    <property type="protein sequence ID" value="GGV29427.1"/>
    <property type="molecule type" value="Genomic_DNA"/>
</dbReference>
<sequence length="144" mass="15269">MTVPEESPAPAVRLAALCFRLEKAEGPLGAEGPVRDQALNVVAAVRAGAGAAELRALLDTLEEALRTEGLPYGLDAGAFRSAPTDPRYGPLRGLQPRGVHAVFCCPAAEPLRCSRAQRATWAARATPPGCPVHDLPLREERLKL</sequence>
<proteinExistence type="predicted"/>
<evidence type="ECO:0000313" key="1">
    <source>
        <dbReference type="EMBL" id="GGV29427.1"/>
    </source>
</evidence>
<reference evidence="1" key="2">
    <citation type="submission" date="2020-09" db="EMBL/GenBank/DDBJ databases">
        <authorList>
            <person name="Sun Q."/>
            <person name="Ohkuma M."/>
        </authorList>
    </citation>
    <scope>NUCLEOTIDE SEQUENCE</scope>
    <source>
        <strain evidence="1">JCM 4369</strain>
    </source>
</reference>
<comment type="caution">
    <text evidence="1">The sequence shown here is derived from an EMBL/GenBank/DDBJ whole genome shotgun (WGS) entry which is preliminary data.</text>
</comment>
<protein>
    <submittedName>
        <fullName evidence="1">Uncharacterized protein</fullName>
    </submittedName>
</protein>
<gene>
    <name evidence="1" type="ORF">GCM10010260_82420</name>
</gene>
<evidence type="ECO:0000313" key="2">
    <source>
        <dbReference type="Proteomes" id="UP000618795"/>
    </source>
</evidence>
<organism evidence="1 2">
    <name type="scientific">Streptomyces filipinensis</name>
    <dbReference type="NCBI Taxonomy" id="66887"/>
    <lineage>
        <taxon>Bacteria</taxon>
        <taxon>Bacillati</taxon>
        <taxon>Actinomycetota</taxon>
        <taxon>Actinomycetes</taxon>
        <taxon>Kitasatosporales</taxon>
        <taxon>Streptomycetaceae</taxon>
        <taxon>Streptomyces</taxon>
    </lineage>
</organism>
<keyword evidence="2" id="KW-1185">Reference proteome</keyword>
<accession>A0A918MGJ6</accession>
<name>A0A918MGJ6_9ACTN</name>
<dbReference type="Proteomes" id="UP000618795">
    <property type="component" value="Unassembled WGS sequence"/>
</dbReference>
<dbReference type="AlphaFoldDB" id="A0A918MGJ6"/>